<dbReference type="EMBL" id="CP041372">
    <property type="protein sequence ID" value="QKS71692.1"/>
    <property type="molecule type" value="Genomic_DNA"/>
</dbReference>
<dbReference type="GO" id="GO:0003677">
    <property type="term" value="F:DNA binding"/>
    <property type="evidence" value="ECO:0007669"/>
    <property type="project" value="InterPro"/>
</dbReference>
<evidence type="ECO:0000313" key="4">
    <source>
        <dbReference type="Proteomes" id="UP000318138"/>
    </source>
</evidence>
<evidence type="ECO:0000313" key="2">
    <source>
        <dbReference type="EMBL" id="QKS71692.1"/>
    </source>
</evidence>
<dbReference type="EMBL" id="CP041372">
    <property type="protein sequence ID" value="QKS71746.1"/>
    <property type="molecule type" value="Genomic_DNA"/>
</dbReference>
<reference evidence="2" key="2">
    <citation type="submission" date="2020-05" db="EMBL/GenBank/DDBJ databases">
        <title>Bacillus alkalisoli sp. nov. isolated from saline soil.</title>
        <authorList>
            <person name="Sun J.-Q."/>
            <person name="Xu L."/>
        </authorList>
    </citation>
    <scope>NUCLEOTIDE SEQUENCE</scope>
    <source>
        <strain evidence="2 4">M4U3P1</strain>
    </source>
</reference>
<dbReference type="InterPro" id="IPR010982">
    <property type="entry name" value="Lambda_DNA-bd_dom_sf"/>
</dbReference>
<proteinExistence type="predicted"/>
<name>A0A859FG90_9BACI</name>
<dbReference type="KEGG" id="psua:FLK61_33985"/>
<dbReference type="Proteomes" id="UP000318138">
    <property type="component" value="Chromosome"/>
</dbReference>
<gene>
    <name evidence="2" type="ORF">FLK61_33985</name>
    <name evidence="3" type="ORF">FLK61_34280</name>
</gene>
<dbReference type="AlphaFoldDB" id="A0A859FG90"/>
<dbReference type="Gene3D" id="1.10.260.40">
    <property type="entry name" value="lambda repressor-like DNA-binding domains"/>
    <property type="match status" value="1"/>
</dbReference>
<dbReference type="PROSITE" id="PS50943">
    <property type="entry name" value="HTH_CROC1"/>
    <property type="match status" value="1"/>
</dbReference>
<dbReference type="CDD" id="cd00093">
    <property type="entry name" value="HTH_XRE"/>
    <property type="match status" value="1"/>
</dbReference>
<dbReference type="SUPFAM" id="SSF47413">
    <property type="entry name" value="lambda repressor-like DNA-binding domains"/>
    <property type="match status" value="1"/>
</dbReference>
<accession>A0A859FG90</accession>
<dbReference type="Pfam" id="PF13560">
    <property type="entry name" value="HTH_31"/>
    <property type="match status" value="1"/>
</dbReference>
<evidence type="ECO:0000313" key="3">
    <source>
        <dbReference type="EMBL" id="QKS71746.1"/>
    </source>
</evidence>
<dbReference type="InterPro" id="IPR001387">
    <property type="entry name" value="Cro/C1-type_HTH"/>
</dbReference>
<protein>
    <submittedName>
        <fullName evidence="2">Helix-turn-helix domain-containing protein</fullName>
    </submittedName>
</protein>
<dbReference type="RefSeq" id="WP_176009724.1">
    <property type="nucleotide sequence ID" value="NZ_CP041372.2"/>
</dbReference>
<organism evidence="2 4">
    <name type="scientific">Paenalkalicoccus suaedae</name>
    <dbReference type="NCBI Taxonomy" id="2592382"/>
    <lineage>
        <taxon>Bacteria</taxon>
        <taxon>Bacillati</taxon>
        <taxon>Bacillota</taxon>
        <taxon>Bacilli</taxon>
        <taxon>Bacillales</taxon>
        <taxon>Bacillaceae</taxon>
        <taxon>Paenalkalicoccus</taxon>
    </lineage>
</organism>
<evidence type="ECO:0000259" key="1">
    <source>
        <dbReference type="PROSITE" id="PS50943"/>
    </source>
</evidence>
<dbReference type="KEGG" id="psua:FLK61_34280"/>
<keyword evidence="4" id="KW-1185">Reference proteome</keyword>
<sequence length="92" mass="10430">MELDFGKVMRQARERAGFSQERMAHDMYTSISAVSKMETGKQRIELSMFTNWMRHTNAQDLMIAAMVGMDVTTIQPVLEALTRIVGGFICVL</sequence>
<feature type="domain" description="HTH cro/C1-type" evidence="1">
    <location>
        <begin position="9"/>
        <end position="48"/>
    </location>
</feature>
<reference evidence="4" key="1">
    <citation type="submission" date="2019-07" db="EMBL/GenBank/DDBJ databases">
        <title>Bacillus alkalisoli sp. nov. isolated from saline soil.</title>
        <authorList>
            <person name="Sun J.-Q."/>
            <person name="Xu L."/>
        </authorList>
    </citation>
    <scope>NUCLEOTIDE SEQUENCE [LARGE SCALE GENOMIC DNA]</scope>
    <source>
        <strain evidence="4">M4U3P1</strain>
    </source>
</reference>